<accession>A0ABW6NCE4</accession>
<dbReference type="Proteomes" id="UP001601521">
    <property type="component" value="Unassembled WGS sequence"/>
</dbReference>
<evidence type="ECO:0000313" key="3">
    <source>
        <dbReference type="Proteomes" id="UP001601521"/>
    </source>
</evidence>
<organism evidence="2 3">
    <name type="scientific">Nocardia africana</name>
    <dbReference type="NCBI Taxonomy" id="134964"/>
    <lineage>
        <taxon>Bacteria</taxon>
        <taxon>Bacillati</taxon>
        <taxon>Actinomycetota</taxon>
        <taxon>Actinomycetes</taxon>
        <taxon>Mycobacteriales</taxon>
        <taxon>Nocardiaceae</taxon>
        <taxon>Nocardia</taxon>
    </lineage>
</organism>
<name>A0ABW6NCE4_9NOCA</name>
<dbReference type="Pfam" id="PF13560">
    <property type="entry name" value="HTH_31"/>
    <property type="match status" value="1"/>
</dbReference>
<dbReference type="RefSeq" id="WP_387249515.1">
    <property type="nucleotide sequence ID" value="NZ_JBIALX010000002.1"/>
</dbReference>
<sequence>MASRAPINAALAIEVRDLRQALGLSQQQVARAANIALGTYKRLEQGNSRWYVEEMDQVAEALNTTTAALHATATARVRRGDVPELPHAVAEWRRALGMD</sequence>
<evidence type="ECO:0000259" key="1">
    <source>
        <dbReference type="PROSITE" id="PS50943"/>
    </source>
</evidence>
<dbReference type="EMBL" id="JBIALX010000002">
    <property type="protein sequence ID" value="MFF0452818.1"/>
    <property type="molecule type" value="Genomic_DNA"/>
</dbReference>
<dbReference type="PROSITE" id="PS50943">
    <property type="entry name" value="HTH_CROC1"/>
    <property type="match status" value="1"/>
</dbReference>
<dbReference type="SUPFAM" id="SSF47413">
    <property type="entry name" value="lambda repressor-like DNA-binding domains"/>
    <property type="match status" value="1"/>
</dbReference>
<dbReference type="InterPro" id="IPR010982">
    <property type="entry name" value="Lambda_DNA-bd_dom_sf"/>
</dbReference>
<dbReference type="CDD" id="cd00093">
    <property type="entry name" value="HTH_XRE"/>
    <property type="match status" value="1"/>
</dbReference>
<protein>
    <submittedName>
        <fullName evidence="2">Helix-turn-helix domain-containing protein</fullName>
    </submittedName>
</protein>
<feature type="domain" description="HTH cro/C1-type" evidence="1">
    <location>
        <begin position="15"/>
        <end position="69"/>
    </location>
</feature>
<dbReference type="InterPro" id="IPR001387">
    <property type="entry name" value="Cro/C1-type_HTH"/>
</dbReference>
<gene>
    <name evidence="2" type="ORF">ACFYTH_05540</name>
</gene>
<dbReference type="SMART" id="SM00530">
    <property type="entry name" value="HTH_XRE"/>
    <property type="match status" value="1"/>
</dbReference>
<evidence type="ECO:0000313" key="2">
    <source>
        <dbReference type="EMBL" id="MFF0452818.1"/>
    </source>
</evidence>
<dbReference type="Gene3D" id="1.10.260.40">
    <property type="entry name" value="lambda repressor-like DNA-binding domains"/>
    <property type="match status" value="1"/>
</dbReference>
<keyword evidence="3" id="KW-1185">Reference proteome</keyword>
<reference evidence="2 3" key="1">
    <citation type="submission" date="2024-10" db="EMBL/GenBank/DDBJ databases">
        <title>The Natural Products Discovery Center: Release of the First 8490 Sequenced Strains for Exploring Actinobacteria Biosynthetic Diversity.</title>
        <authorList>
            <person name="Kalkreuter E."/>
            <person name="Kautsar S.A."/>
            <person name="Yang D."/>
            <person name="Bader C.D."/>
            <person name="Teijaro C.N."/>
            <person name="Fluegel L."/>
            <person name="Davis C.M."/>
            <person name="Simpson J.R."/>
            <person name="Lauterbach L."/>
            <person name="Steele A.D."/>
            <person name="Gui C."/>
            <person name="Meng S."/>
            <person name="Li G."/>
            <person name="Viehrig K."/>
            <person name="Ye F."/>
            <person name="Su P."/>
            <person name="Kiefer A.F."/>
            <person name="Nichols A."/>
            <person name="Cepeda A.J."/>
            <person name="Yan W."/>
            <person name="Fan B."/>
            <person name="Jiang Y."/>
            <person name="Adhikari A."/>
            <person name="Zheng C.-J."/>
            <person name="Schuster L."/>
            <person name="Cowan T.M."/>
            <person name="Smanski M.J."/>
            <person name="Chevrette M.G."/>
            <person name="De Carvalho L.P.S."/>
            <person name="Shen B."/>
        </authorList>
    </citation>
    <scope>NUCLEOTIDE SEQUENCE [LARGE SCALE GENOMIC DNA]</scope>
    <source>
        <strain evidence="2 3">NPDC004550</strain>
    </source>
</reference>
<comment type="caution">
    <text evidence="2">The sequence shown here is derived from an EMBL/GenBank/DDBJ whole genome shotgun (WGS) entry which is preliminary data.</text>
</comment>
<proteinExistence type="predicted"/>